<dbReference type="EMBL" id="VASG01000001">
    <property type="protein sequence ID" value="TLP78254.1"/>
    <property type="molecule type" value="Genomic_DNA"/>
</dbReference>
<organism evidence="1 2">
    <name type="scientific">Pseudomonas nitroreducens</name>
    <dbReference type="NCBI Taxonomy" id="46680"/>
    <lineage>
        <taxon>Bacteria</taxon>
        <taxon>Pseudomonadati</taxon>
        <taxon>Pseudomonadota</taxon>
        <taxon>Gammaproteobacteria</taxon>
        <taxon>Pseudomonadales</taxon>
        <taxon>Pseudomonadaceae</taxon>
        <taxon>Pseudomonas</taxon>
    </lineage>
</organism>
<dbReference type="RefSeq" id="WP_138212533.1">
    <property type="nucleotide sequence ID" value="NZ_VASG01000001.1"/>
</dbReference>
<proteinExistence type="predicted"/>
<sequence length="180" mass="19993">MDLRNLLCIDSWKRPPMFDHFSSTLYLKLSRQWISGVALPAGEVFGEPPLLALRYEDGKPRVLASGEAAQQLQGQEGVEIVNGFDHPRSLLANFSFAEMTLKLLVGRLVPRSLLKAAPVLILHPQELLEGGLTQVEVRGLYELCRGAGARKVRLWTGRELTQDELRSGQFPAGAGTEWFP</sequence>
<dbReference type="AlphaFoldDB" id="A0A5R9AJB4"/>
<dbReference type="InterPro" id="IPR056546">
    <property type="entry name" value="MreB_MamK-like"/>
</dbReference>
<dbReference type="Proteomes" id="UP000307510">
    <property type="component" value="Unassembled WGS sequence"/>
</dbReference>
<reference evidence="1 2" key="1">
    <citation type="submission" date="2019-05" db="EMBL/GenBank/DDBJ databases">
        <authorList>
            <person name="Moore K."/>
            <person name="O'Neill P."/>
            <person name="Farbos A."/>
            <person name="Studholme D.J."/>
        </authorList>
    </citation>
    <scope>NUCLEOTIDE SEQUENCE [LARGE SCALE GENOMIC DNA]</scope>
    <source>
        <strain evidence="1 2">DSM 9128</strain>
    </source>
</reference>
<dbReference type="Pfam" id="PF06723">
    <property type="entry name" value="MreB_Mbl"/>
    <property type="match status" value="1"/>
</dbReference>
<name>A0A5R9AJB4_PSENT</name>
<protein>
    <submittedName>
        <fullName evidence="1">Rod shape-determining protein MreB</fullName>
    </submittedName>
</protein>
<comment type="caution">
    <text evidence="1">The sequence shown here is derived from an EMBL/GenBank/DDBJ whole genome shotgun (WGS) entry which is preliminary data.</text>
</comment>
<evidence type="ECO:0000313" key="2">
    <source>
        <dbReference type="Proteomes" id="UP000307510"/>
    </source>
</evidence>
<accession>A0A5R9AJB4</accession>
<evidence type="ECO:0000313" key="1">
    <source>
        <dbReference type="EMBL" id="TLP78254.1"/>
    </source>
</evidence>
<dbReference type="Gene3D" id="3.30.420.40">
    <property type="match status" value="1"/>
</dbReference>
<gene>
    <name evidence="1" type="ORF">FEA48_03400</name>
</gene>
<reference evidence="2" key="2">
    <citation type="submission" date="2019-06" db="EMBL/GenBank/DDBJ databases">
        <title>AzeR, a transcriptional regulator that responds to azelaic acid in Pseudomonas nitroreducens.</title>
        <authorList>
            <person name="Bez C."/>
            <person name="Javvadi S.G."/>
            <person name="Bertani I."/>
            <person name="Devescovi G."/>
            <person name="Studholme D.J."/>
            <person name="Geller A."/>
            <person name="Levy A."/>
            <person name="Venturi V."/>
        </authorList>
    </citation>
    <scope>NUCLEOTIDE SEQUENCE [LARGE SCALE GENOMIC DNA]</scope>
    <source>
        <strain evidence="2">DSM 9128</strain>
    </source>
</reference>